<dbReference type="Gene3D" id="3.50.50.60">
    <property type="entry name" value="FAD/NAD(P)-binding domain"/>
    <property type="match status" value="2"/>
</dbReference>
<keyword evidence="6" id="KW-0558">Oxidation</keyword>
<dbReference type="EMBL" id="CP118734">
    <property type="protein sequence ID" value="WNY49885.1"/>
    <property type="molecule type" value="Genomic_DNA"/>
</dbReference>
<dbReference type="GO" id="GO:0016491">
    <property type="term" value="F:oxidoreductase activity"/>
    <property type="evidence" value="ECO:0007669"/>
    <property type="project" value="UniProtKB-KW"/>
</dbReference>
<dbReference type="PRINTS" id="PR00368">
    <property type="entry name" value="FADPNR"/>
</dbReference>
<dbReference type="Gene3D" id="3.30.390.30">
    <property type="match status" value="1"/>
</dbReference>
<comment type="cofactor">
    <cofactor evidence="1">
        <name>FAD</name>
        <dbReference type="ChEBI" id="CHEBI:57692"/>
    </cofactor>
</comment>
<evidence type="ECO:0000259" key="8">
    <source>
        <dbReference type="Pfam" id="PF02852"/>
    </source>
</evidence>
<accession>A0AA96VHE5</accession>
<keyword evidence="5" id="KW-0560">Oxidoreductase</keyword>
<keyword evidence="7" id="KW-0676">Redox-active center</keyword>
<dbReference type="Pfam" id="PF07992">
    <property type="entry name" value="Pyr_redox_2"/>
    <property type="match status" value="1"/>
</dbReference>
<name>A0AA96VHE5_9STRE</name>
<protein>
    <submittedName>
        <fullName evidence="10">FAD-dependent oxidoreductase</fullName>
    </submittedName>
</protein>
<keyword evidence="3" id="KW-0285">Flavoprotein</keyword>
<reference evidence="10 11" key="1">
    <citation type="submission" date="2023-02" db="EMBL/GenBank/DDBJ databases">
        <title>Streptococcus sp. Genome Sequencing and Assembly.</title>
        <authorList>
            <person name="Shore S.M."/>
            <person name="Nicholson T.L."/>
        </authorList>
    </citation>
    <scope>NUCLEOTIDE SEQUENCE [LARGE SCALE GENOMIC DNA]</scope>
    <source>
        <strain evidence="10 11">29892</strain>
    </source>
</reference>
<dbReference type="SUPFAM" id="SSF55424">
    <property type="entry name" value="FAD/NAD-linked reductases, dimerisation (C-terminal) domain"/>
    <property type="match status" value="1"/>
</dbReference>
<evidence type="ECO:0000256" key="4">
    <source>
        <dbReference type="ARBA" id="ARBA00022827"/>
    </source>
</evidence>
<organism evidence="10 11">
    <name type="scientific">Streptococcus iners subsp. hyiners</name>
    <dbReference type="NCBI Taxonomy" id="3028083"/>
    <lineage>
        <taxon>Bacteria</taxon>
        <taxon>Bacillati</taxon>
        <taxon>Bacillota</taxon>
        <taxon>Bacilli</taxon>
        <taxon>Lactobacillales</taxon>
        <taxon>Streptococcaceae</taxon>
        <taxon>Streptococcus</taxon>
        <taxon>Streptococcus iners</taxon>
    </lineage>
</organism>
<dbReference type="PANTHER" id="PTHR43429">
    <property type="entry name" value="PYRIDINE NUCLEOTIDE-DISULFIDE OXIDOREDUCTASE DOMAIN-CONTAINING"/>
    <property type="match status" value="1"/>
</dbReference>
<evidence type="ECO:0000256" key="2">
    <source>
        <dbReference type="ARBA" id="ARBA00009130"/>
    </source>
</evidence>
<dbReference type="InterPro" id="IPR050260">
    <property type="entry name" value="FAD-bd_OxRdtase"/>
</dbReference>
<evidence type="ECO:0000256" key="6">
    <source>
        <dbReference type="ARBA" id="ARBA00023097"/>
    </source>
</evidence>
<evidence type="ECO:0000259" key="9">
    <source>
        <dbReference type="Pfam" id="PF07992"/>
    </source>
</evidence>
<dbReference type="Pfam" id="PF02852">
    <property type="entry name" value="Pyr_redox_dim"/>
    <property type="match status" value="1"/>
</dbReference>
<dbReference type="InterPro" id="IPR016156">
    <property type="entry name" value="FAD/NAD-linked_Rdtase_dimer_sf"/>
</dbReference>
<dbReference type="PANTHER" id="PTHR43429:SF1">
    <property type="entry name" value="NAD(P)H SULFUR OXIDOREDUCTASE (COA-DEPENDENT)"/>
    <property type="match status" value="1"/>
</dbReference>
<dbReference type="AlphaFoldDB" id="A0AA96VHE5"/>
<keyword evidence="11" id="KW-1185">Reference proteome</keyword>
<dbReference type="SUPFAM" id="SSF51905">
    <property type="entry name" value="FAD/NAD(P)-binding domain"/>
    <property type="match status" value="1"/>
</dbReference>
<dbReference type="InterPro" id="IPR023753">
    <property type="entry name" value="FAD/NAD-binding_dom"/>
</dbReference>
<evidence type="ECO:0000256" key="3">
    <source>
        <dbReference type="ARBA" id="ARBA00022630"/>
    </source>
</evidence>
<evidence type="ECO:0000256" key="1">
    <source>
        <dbReference type="ARBA" id="ARBA00001974"/>
    </source>
</evidence>
<dbReference type="PRINTS" id="PR00469">
    <property type="entry name" value="PNDRDTASEII"/>
</dbReference>
<keyword evidence="4" id="KW-0274">FAD</keyword>
<feature type="domain" description="Pyridine nucleotide-disulphide oxidoreductase dimerisation" evidence="8">
    <location>
        <begin position="325"/>
        <end position="411"/>
    </location>
</feature>
<sequence length="442" mass="50121">MNILIIGASFAGLTAAMDCQKRYPQATIYLIDKEESIGYFPNALNWKVKGEISSWAEARVGYFEGLEQSVLHFLFGWECISIESVSKKIRLKKEESTRELSYDYLILAMGAQQVWEHQSVDLSEKILTSKSIAQAQKSFEKLEEAESVTVIGAGQIGLESLEALSRLPLKLRLMESQEWPLAKYFDQEMVAFIWNEFERIGLDYHFSETINEVSLNELGQVQLSSLQGTYLSDFVLLGTNFRPHTDLVEGLVDLHTDGSILVDDYLETSQSGIFAVGDLIRMPVTMFGQAYLPMINHAILTGRLVAENLLAKKKPLRAVERIVSTHVFGYNLTSVGLTEREANLWLDTSSIRIQQAFSQWDEETIDFKMVVSRKDGRILGGQLVSTSDHIAQMNVLALAISKEMTVEDLLQEAWLCLPRRTDLQPFLVEAANRYLWQKEDRE</sequence>
<dbReference type="InterPro" id="IPR036188">
    <property type="entry name" value="FAD/NAD-bd_sf"/>
</dbReference>
<proteinExistence type="inferred from homology"/>
<comment type="similarity">
    <text evidence="2">Belongs to the class-III pyridine nucleotide-disulfide oxidoreductase family.</text>
</comment>
<dbReference type="InterPro" id="IPR004099">
    <property type="entry name" value="Pyr_nucl-diS_OxRdtase_dimer"/>
</dbReference>
<evidence type="ECO:0000256" key="7">
    <source>
        <dbReference type="ARBA" id="ARBA00023284"/>
    </source>
</evidence>
<evidence type="ECO:0000313" key="10">
    <source>
        <dbReference type="EMBL" id="WNY49885.1"/>
    </source>
</evidence>
<dbReference type="RefSeq" id="WP_248054399.1">
    <property type="nucleotide sequence ID" value="NZ_CP118734.1"/>
</dbReference>
<feature type="domain" description="FAD/NAD(P)-binding" evidence="9">
    <location>
        <begin position="2"/>
        <end position="280"/>
    </location>
</feature>
<evidence type="ECO:0000313" key="11">
    <source>
        <dbReference type="Proteomes" id="UP001301526"/>
    </source>
</evidence>
<evidence type="ECO:0000256" key="5">
    <source>
        <dbReference type="ARBA" id="ARBA00023002"/>
    </source>
</evidence>
<dbReference type="Proteomes" id="UP001301526">
    <property type="component" value="Chromosome"/>
</dbReference>
<gene>
    <name evidence="10" type="ORF">PW220_04405</name>
</gene>